<dbReference type="SMART" id="SM00575">
    <property type="entry name" value="ZnF_PMZ"/>
    <property type="match status" value="1"/>
</dbReference>
<comment type="caution">
    <text evidence="7">The sequence shown here is derived from an EMBL/GenBank/DDBJ whole genome shotgun (WGS) entry which is preliminary data.</text>
</comment>
<dbReference type="PANTHER" id="PTHR31973:SF187">
    <property type="entry name" value="MUTATOR TRANSPOSASE MUDRA PROTEIN"/>
    <property type="match status" value="1"/>
</dbReference>
<dbReference type="InterPro" id="IPR007527">
    <property type="entry name" value="Znf_SWIM"/>
</dbReference>
<gene>
    <name evidence="7" type="ORF">CK203_090383</name>
</gene>
<dbReference type="EMBL" id="QGNW01002497">
    <property type="protein sequence ID" value="RVW19325.1"/>
    <property type="molecule type" value="Genomic_DNA"/>
</dbReference>
<feature type="region of interest" description="Disordered" evidence="5">
    <location>
        <begin position="297"/>
        <end position="339"/>
    </location>
</feature>
<dbReference type="Proteomes" id="UP000288805">
    <property type="component" value="Unassembled WGS sequence"/>
</dbReference>
<keyword evidence="1" id="KW-0479">Metal-binding</keyword>
<name>A0A438C7U0_VITVI</name>
<accession>A0A438C7U0</accession>
<sequence length="339" mass="38295">MLESIHKLIKTCQLATKRQNIRGKKGKEDALLLLDNIAYARLDIDYNEAFEKLVRFNGDLARVLQCVLREERHQTIYTLLMMHMDKLVAMLDTHMRGTDKWKSVVGPKTEENLMSNITRSAPITVMPYLGGTFKVFTGEVYLVVDMQQHKCTCLTWQMSGLPCPHVCAVIRTLRHDVYDYIDPCFKVSTQQLIYSGQFQPLPTHNMPKVCEAGTLQDGQGNVFPSLQPPQVRRPPGRPRQRRIESQFSHKRAIHCSRCNGIGHNRWSVYLCITFYFSMPNDAVIILTMAGNGLDGSAASSLPLSAKTMSSRMREEGRGRDKERCSGRNGDGDGINSLAT</sequence>
<feature type="compositionally biased region" description="Polar residues" evidence="5">
    <location>
        <begin position="297"/>
        <end position="310"/>
    </location>
</feature>
<dbReference type="Pfam" id="PF04434">
    <property type="entry name" value="SWIM"/>
    <property type="match status" value="1"/>
</dbReference>
<dbReference type="AlphaFoldDB" id="A0A438C7U0"/>
<evidence type="ECO:0000256" key="4">
    <source>
        <dbReference type="PROSITE-ProRule" id="PRU00325"/>
    </source>
</evidence>
<protein>
    <recommendedName>
        <fullName evidence="6">SWIM-type domain-containing protein</fullName>
    </recommendedName>
</protein>
<dbReference type="PROSITE" id="PS50966">
    <property type="entry name" value="ZF_SWIM"/>
    <property type="match status" value="1"/>
</dbReference>
<organism evidence="7 8">
    <name type="scientific">Vitis vinifera</name>
    <name type="common">Grape</name>
    <dbReference type="NCBI Taxonomy" id="29760"/>
    <lineage>
        <taxon>Eukaryota</taxon>
        <taxon>Viridiplantae</taxon>
        <taxon>Streptophyta</taxon>
        <taxon>Embryophyta</taxon>
        <taxon>Tracheophyta</taxon>
        <taxon>Spermatophyta</taxon>
        <taxon>Magnoliopsida</taxon>
        <taxon>eudicotyledons</taxon>
        <taxon>Gunneridae</taxon>
        <taxon>Pentapetalae</taxon>
        <taxon>rosids</taxon>
        <taxon>Vitales</taxon>
        <taxon>Vitaceae</taxon>
        <taxon>Viteae</taxon>
        <taxon>Vitis</taxon>
    </lineage>
</organism>
<feature type="region of interest" description="Disordered" evidence="5">
    <location>
        <begin position="221"/>
        <end position="246"/>
    </location>
</feature>
<evidence type="ECO:0000259" key="6">
    <source>
        <dbReference type="PROSITE" id="PS50966"/>
    </source>
</evidence>
<dbReference type="PANTHER" id="PTHR31973">
    <property type="entry name" value="POLYPROTEIN, PUTATIVE-RELATED"/>
    <property type="match status" value="1"/>
</dbReference>
<evidence type="ECO:0000256" key="5">
    <source>
        <dbReference type="SAM" id="MobiDB-lite"/>
    </source>
</evidence>
<evidence type="ECO:0000313" key="7">
    <source>
        <dbReference type="EMBL" id="RVW19325.1"/>
    </source>
</evidence>
<keyword evidence="3" id="KW-0862">Zinc</keyword>
<feature type="domain" description="SWIM-type" evidence="6">
    <location>
        <begin position="136"/>
        <end position="174"/>
    </location>
</feature>
<dbReference type="InterPro" id="IPR006564">
    <property type="entry name" value="Znf_PMZ"/>
</dbReference>
<evidence type="ECO:0000256" key="1">
    <source>
        <dbReference type="ARBA" id="ARBA00022723"/>
    </source>
</evidence>
<feature type="compositionally biased region" description="Basic and acidic residues" evidence="5">
    <location>
        <begin position="311"/>
        <end position="325"/>
    </location>
</feature>
<evidence type="ECO:0000313" key="8">
    <source>
        <dbReference type="Proteomes" id="UP000288805"/>
    </source>
</evidence>
<keyword evidence="2 4" id="KW-0863">Zinc-finger</keyword>
<evidence type="ECO:0000256" key="2">
    <source>
        <dbReference type="ARBA" id="ARBA00022771"/>
    </source>
</evidence>
<evidence type="ECO:0000256" key="3">
    <source>
        <dbReference type="ARBA" id="ARBA00022833"/>
    </source>
</evidence>
<reference evidence="7 8" key="1">
    <citation type="journal article" date="2018" name="PLoS Genet.">
        <title>Population sequencing reveals clonal diversity and ancestral inbreeding in the grapevine cultivar Chardonnay.</title>
        <authorList>
            <person name="Roach M.J."/>
            <person name="Johnson D.L."/>
            <person name="Bohlmann J."/>
            <person name="van Vuuren H.J."/>
            <person name="Jones S.J."/>
            <person name="Pretorius I.S."/>
            <person name="Schmidt S.A."/>
            <person name="Borneman A.R."/>
        </authorList>
    </citation>
    <scope>NUCLEOTIDE SEQUENCE [LARGE SCALE GENOMIC DNA]</scope>
    <source>
        <strain evidence="8">cv. Chardonnay</strain>
        <tissue evidence="7">Leaf</tissue>
    </source>
</reference>
<proteinExistence type="predicted"/>
<dbReference type="GO" id="GO:0008270">
    <property type="term" value="F:zinc ion binding"/>
    <property type="evidence" value="ECO:0007669"/>
    <property type="project" value="UniProtKB-KW"/>
</dbReference>